<gene>
    <name evidence="2" type="ORF">ANCCAN_04040</name>
</gene>
<keyword evidence="3" id="KW-1185">Reference proteome</keyword>
<dbReference type="EMBL" id="JOJR01000029">
    <property type="protein sequence ID" value="RCN49797.1"/>
    <property type="molecule type" value="Genomic_DNA"/>
</dbReference>
<name>A0A368H3G5_ANCCA</name>
<dbReference type="OrthoDB" id="5870765at2759"/>
<comment type="caution">
    <text evidence="2">The sequence shown here is derived from an EMBL/GenBank/DDBJ whole genome shotgun (WGS) entry which is preliminary data.</text>
</comment>
<feature type="region of interest" description="Disordered" evidence="1">
    <location>
        <begin position="86"/>
        <end position="142"/>
    </location>
</feature>
<evidence type="ECO:0000313" key="2">
    <source>
        <dbReference type="EMBL" id="RCN49797.1"/>
    </source>
</evidence>
<protein>
    <submittedName>
        <fullName evidence="2">Uncharacterized protein</fullName>
    </submittedName>
</protein>
<evidence type="ECO:0000256" key="1">
    <source>
        <dbReference type="SAM" id="MobiDB-lite"/>
    </source>
</evidence>
<reference evidence="2 3" key="1">
    <citation type="submission" date="2014-10" db="EMBL/GenBank/DDBJ databases">
        <title>Draft genome of the hookworm Ancylostoma caninum.</title>
        <authorList>
            <person name="Mitreva M."/>
        </authorList>
    </citation>
    <scope>NUCLEOTIDE SEQUENCE [LARGE SCALE GENOMIC DNA]</scope>
    <source>
        <strain evidence="2 3">Baltimore</strain>
    </source>
</reference>
<organism evidence="2 3">
    <name type="scientific">Ancylostoma caninum</name>
    <name type="common">Dog hookworm</name>
    <dbReference type="NCBI Taxonomy" id="29170"/>
    <lineage>
        <taxon>Eukaryota</taxon>
        <taxon>Metazoa</taxon>
        <taxon>Ecdysozoa</taxon>
        <taxon>Nematoda</taxon>
        <taxon>Chromadorea</taxon>
        <taxon>Rhabditida</taxon>
        <taxon>Rhabditina</taxon>
        <taxon>Rhabditomorpha</taxon>
        <taxon>Strongyloidea</taxon>
        <taxon>Ancylostomatidae</taxon>
        <taxon>Ancylostomatinae</taxon>
        <taxon>Ancylostoma</taxon>
    </lineage>
</organism>
<sequence length="289" mass="32412">MSATGSQEWANEIRQIMLDRITTVSQELHEKGLRWGDMFTEEDNRAIETFTIETVGESAQEAEEREARKREFYNMRMEMMAKYSNRKTSIQGEDRTKTVPCEESEVVPDDPIPQSAAVQKDPDKTKKNTFEEEPRAGSSRMDQRWNASTISITIEEVVSGDRTGRINHQQLATGVTTTMETQQTTGIALTIEGVVGAVRVTDFTVMVDGQMSAAIIVNQMNRVIALMAFPMEKETARSVLVTKGIEFLGTGLNTMAARSITELLFQLYLYVGNNERFMMLVEVAAINTA</sequence>
<evidence type="ECO:0000313" key="3">
    <source>
        <dbReference type="Proteomes" id="UP000252519"/>
    </source>
</evidence>
<feature type="compositionally biased region" description="Basic and acidic residues" evidence="1">
    <location>
        <begin position="120"/>
        <end position="135"/>
    </location>
</feature>
<accession>A0A368H3G5</accession>
<dbReference type="Proteomes" id="UP000252519">
    <property type="component" value="Unassembled WGS sequence"/>
</dbReference>
<dbReference type="AlphaFoldDB" id="A0A368H3G5"/>
<proteinExistence type="predicted"/>